<protein>
    <submittedName>
        <fullName evidence="1">Uncharacterized protein</fullName>
    </submittedName>
</protein>
<comment type="caution">
    <text evidence="1">The sequence shown here is derived from an EMBL/GenBank/DDBJ whole genome shotgun (WGS) entry which is preliminary data.</text>
</comment>
<dbReference type="AlphaFoldDB" id="A0A7W7N0I6"/>
<gene>
    <name evidence="1" type="ORF">F4557_006356</name>
</gene>
<evidence type="ECO:0000313" key="1">
    <source>
        <dbReference type="EMBL" id="MBB4777938.1"/>
    </source>
</evidence>
<evidence type="ECO:0000313" key="2">
    <source>
        <dbReference type="Proteomes" id="UP000549343"/>
    </source>
</evidence>
<accession>A0A7W7N0I6</accession>
<reference evidence="1 2" key="1">
    <citation type="submission" date="2020-08" db="EMBL/GenBank/DDBJ databases">
        <title>Sequencing the genomes of 1000 actinobacteria strains.</title>
        <authorList>
            <person name="Klenk H.-P."/>
        </authorList>
    </citation>
    <scope>NUCLEOTIDE SEQUENCE [LARGE SCALE GENOMIC DNA]</scope>
    <source>
        <strain evidence="1 2">DSM 44772</strain>
    </source>
</reference>
<organism evidence="1 2">
    <name type="scientific">Actinomadura livida</name>
    <dbReference type="NCBI Taxonomy" id="79909"/>
    <lineage>
        <taxon>Bacteria</taxon>
        <taxon>Bacillati</taxon>
        <taxon>Actinomycetota</taxon>
        <taxon>Actinomycetes</taxon>
        <taxon>Streptosporangiales</taxon>
        <taxon>Thermomonosporaceae</taxon>
        <taxon>Actinomadura</taxon>
    </lineage>
</organism>
<name>A0A7W7N0I6_9ACTN</name>
<dbReference type="Proteomes" id="UP000549343">
    <property type="component" value="Unassembled WGS sequence"/>
</dbReference>
<proteinExistence type="predicted"/>
<dbReference type="EMBL" id="JACHMV010000001">
    <property type="protein sequence ID" value="MBB4777938.1"/>
    <property type="molecule type" value="Genomic_DNA"/>
</dbReference>
<sequence length="36" mass="3622">MTPDGTRGGRGTLEACDPVWQAYGVAIGAVAAFAVL</sequence>